<keyword evidence="4 6" id="KW-0808">Transferase</keyword>
<dbReference type="PANTHER" id="PTHR47036">
    <property type="entry name" value="COBALT-FACTOR III C(17)-METHYLTRANSFERASE-RELATED"/>
    <property type="match status" value="1"/>
</dbReference>
<evidence type="ECO:0000256" key="6">
    <source>
        <dbReference type="RuleBase" id="RU003960"/>
    </source>
</evidence>
<dbReference type="InterPro" id="IPR000878">
    <property type="entry name" value="4pyrrol_Mease"/>
</dbReference>
<dbReference type="Pfam" id="PF00590">
    <property type="entry name" value="TP_methylase"/>
    <property type="match status" value="1"/>
</dbReference>
<dbReference type="InterPro" id="IPR006363">
    <property type="entry name" value="Cbl_synth_CobJ/CibH_dom"/>
</dbReference>
<evidence type="ECO:0000259" key="7">
    <source>
        <dbReference type="Pfam" id="PF00590"/>
    </source>
</evidence>
<evidence type="ECO:0000313" key="8">
    <source>
        <dbReference type="EMBL" id="EEG78261.1"/>
    </source>
</evidence>
<evidence type="ECO:0000256" key="3">
    <source>
        <dbReference type="ARBA" id="ARBA00022603"/>
    </source>
</evidence>
<keyword evidence="3 6" id="KW-0489">Methyltransferase</keyword>
<dbReference type="InterPro" id="IPR051810">
    <property type="entry name" value="Precorrin_MeTrfase"/>
</dbReference>
<keyword evidence="2" id="KW-0169">Cobalamin biosynthesis</keyword>
<dbReference type="InterPro" id="IPR014776">
    <property type="entry name" value="4pyrrole_Mease_sub2"/>
</dbReference>
<dbReference type="EMBL" id="ACJM01000003">
    <property type="protein sequence ID" value="EEG78261.1"/>
    <property type="molecule type" value="Genomic_DNA"/>
</dbReference>
<evidence type="ECO:0000256" key="2">
    <source>
        <dbReference type="ARBA" id="ARBA00022573"/>
    </source>
</evidence>
<dbReference type="CDD" id="cd11646">
    <property type="entry name" value="Precorrin_3B_C17_MT"/>
    <property type="match status" value="1"/>
</dbReference>
<dbReference type="UniPathway" id="UPA00148"/>
<gene>
    <name evidence="8" type="ORF">DealDRAFT_0676</name>
</gene>
<dbReference type="InterPro" id="IPR014777">
    <property type="entry name" value="4pyrrole_Mease_sub1"/>
</dbReference>
<dbReference type="InterPro" id="IPR035996">
    <property type="entry name" value="4pyrrol_Methylase_sf"/>
</dbReference>
<dbReference type="Proteomes" id="UP000006443">
    <property type="component" value="Unassembled WGS sequence"/>
</dbReference>
<dbReference type="PANTHER" id="PTHR47036:SF1">
    <property type="entry name" value="COBALT-FACTOR III C(17)-METHYLTRANSFERASE-RELATED"/>
    <property type="match status" value="1"/>
</dbReference>
<dbReference type="STRING" id="555088.DealDRAFT_0676"/>
<keyword evidence="5" id="KW-0949">S-adenosyl-L-methionine</keyword>
<sequence length="235" mass="24915">MVGLGPGGEETLTPQARDAISGADVVIGYSTYIKLAKPYLTNQTVLSSGMKKETDRARVAVEEALAGKRVAVISSGDPGVYGMASPILEIAPPELEVDVIPGVTAATATAAVLGAPLTHDFAVISLSDLLTPWETILRRLDAAAAADFVIVLYNPRSHGRDQHLEVARNVVLKHRAKETPLGLVKDCCRAGEAKQVTTLGDMNIEDVDMTTTVIIGNSQTKVLNGRMITPRGYVI</sequence>
<dbReference type="Gene3D" id="3.30.950.10">
    <property type="entry name" value="Methyltransferase, Cobalt-precorrin-4 Transmethylase, Domain 2"/>
    <property type="match status" value="1"/>
</dbReference>
<organism evidence="8 9">
    <name type="scientific">Dethiobacter alkaliphilus AHT 1</name>
    <dbReference type="NCBI Taxonomy" id="555088"/>
    <lineage>
        <taxon>Bacteria</taxon>
        <taxon>Bacillati</taxon>
        <taxon>Bacillota</taxon>
        <taxon>Dethiobacteria</taxon>
        <taxon>Dethiobacterales</taxon>
        <taxon>Dethiobacteraceae</taxon>
        <taxon>Dethiobacter</taxon>
    </lineage>
</organism>
<dbReference type="AlphaFoldDB" id="C0GDW7"/>
<comment type="caution">
    <text evidence="8">The sequence shown here is derived from an EMBL/GenBank/DDBJ whole genome shotgun (WGS) entry which is preliminary data.</text>
</comment>
<dbReference type="RefSeq" id="WP_008514879.1">
    <property type="nucleotide sequence ID" value="NZ_ACJM01000003.1"/>
</dbReference>
<dbReference type="GO" id="GO:0032259">
    <property type="term" value="P:methylation"/>
    <property type="evidence" value="ECO:0007669"/>
    <property type="project" value="UniProtKB-KW"/>
</dbReference>
<dbReference type="SUPFAM" id="SSF53790">
    <property type="entry name" value="Tetrapyrrole methylase"/>
    <property type="match status" value="1"/>
</dbReference>
<dbReference type="PROSITE" id="PS00840">
    <property type="entry name" value="SUMT_2"/>
    <property type="match status" value="1"/>
</dbReference>
<comment type="pathway">
    <text evidence="1">Cofactor biosynthesis; adenosylcobalamin biosynthesis.</text>
</comment>
<dbReference type="eggNOG" id="COG1010">
    <property type="taxonomic scope" value="Bacteria"/>
</dbReference>
<dbReference type="InterPro" id="IPR003043">
    <property type="entry name" value="Uropor_MeTrfase_CS"/>
</dbReference>
<comment type="similarity">
    <text evidence="6">Belongs to the precorrin methyltransferase family.</text>
</comment>
<keyword evidence="9" id="KW-1185">Reference proteome</keyword>
<dbReference type="Gene3D" id="3.40.1010.10">
    <property type="entry name" value="Cobalt-precorrin-4 Transmethylase, Domain 1"/>
    <property type="match status" value="1"/>
</dbReference>
<accession>C0GDW7</accession>
<proteinExistence type="inferred from homology"/>
<evidence type="ECO:0000256" key="4">
    <source>
        <dbReference type="ARBA" id="ARBA00022679"/>
    </source>
</evidence>
<dbReference type="NCBIfam" id="TIGR01466">
    <property type="entry name" value="cobJ_cbiH"/>
    <property type="match status" value="1"/>
</dbReference>
<protein>
    <submittedName>
        <fullName evidence="8">Precorrin-3B C17-methyltransferase</fullName>
    </submittedName>
</protein>
<evidence type="ECO:0000313" key="9">
    <source>
        <dbReference type="Proteomes" id="UP000006443"/>
    </source>
</evidence>
<name>C0GDW7_DETAL</name>
<evidence type="ECO:0000256" key="1">
    <source>
        <dbReference type="ARBA" id="ARBA00004953"/>
    </source>
</evidence>
<dbReference type="GO" id="GO:0008168">
    <property type="term" value="F:methyltransferase activity"/>
    <property type="evidence" value="ECO:0007669"/>
    <property type="project" value="UniProtKB-KW"/>
</dbReference>
<reference evidence="8 9" key="1">
    <citation type="submission" date="2009-02" db="EMBL/GenBank/DDBJ databases">
        <title>Sequencing of the draft genome and assembly of Dethiobacter alkaliphilus AHT 1.</title>
        <authorList>
            <consortium name="US DOE Joint Genome Institute (JGI-PGF)"/>
            <person name="Lucas S."/>
            <person name="Copeland A."/>
            <person name="Lapidus A."/>
            <person name="Glavina del Rio T."/>
            <person name="Dalin E."/>
            <person name="Tice H."/>
            <person name="Bruce D."/>
            <person name="Goodwin L."/>
            <person name="Pitluck S."/>
            <person name="Larimer F."/>
            <person name="Land M.L."/>
            <person name="Hauser L."/>
            <person name="Muyzer G."/>
        </authorList>
    </citation>
    <scope>NUCLEOTIDE SEQUENCE [LARGE SCALE GENOMIC DNA]</scope>
    <source>
        <strain evidence="8 9">AHT 1</strain>
    </source>
</reference>
<evidence type="ECO:0000256" key="5">
    <source>
        <dbReference type="ARBA" id="ARBA00022691"/>
    </source>
</evidence>
<feature type="domain" description="Tetrapyrrole methylase" evidence="7">
    <location>
        <begin position="1"/>
        <end position="202"/>
    </location>
</feature>
<dbReference type="GO" id="GO:0009236">
    <property type="term" value="P:cobalamin biosynthetic process"/>
    <property type="evidence" value="ECO:0007669"/>
    <property type="project" value="UniProtKB-UniPathway"/>
</dbReference>